<organism evidence="7 8">
    <name type="scientific">Diploptera punctata</name>
    <name type="common">Pacific beetle cockroach</name>
    <dbReference type="NCBI Taxonomy" id="6984"/>
    <lineage>
        <taxon>Eukaryota</taxon>
        <taxon>Metazoa</taxon>
        <taxon>Ecdysozoa</taxon>
        <taxon>Arthropoda</taxon>
        <taxon>Hexapoda</taxon>
        <taxon>Insecta</taxon>
        <taxon>Pterygota</taxon>
        <taxon>Neoptera</taxon>
        <taxon>Polyneoptera</taxon>
        <taxon>Dictyoptera</taxon>
        <taxon>Blattodea</taxon>
        <taxon>Blaberoidea</taxon>
        <taxon>Blaberidae</taxon>
        <taxon>Diplopterinae</taxon>
        <taxon>Diploptera</taxon>
    </lineage>
</organism>
<accession>A0AAD8EFW3</accession>
<dbReference type="InterPro" id="IPR002018">
    <property type="entry name" value="CarbesteraseB"/>
</dbReference>
<gene>
    <name evidence="7" type="ORF">L9F63_018428</name>
</gene>
<dbReference type="Gene3D" id="3.40.50.1820">
    <property type="entry name" value="alpha/beta hydrolase"/>
    <property type="match status" value="1"/>
</dbReference>
<evidence type="ECO:0000259" key="6">
    <source>
        <dbReference type="Pfam" id="PF00135"/>
    </source>
</evidence>
<keyword evidence="4" id="KW-0325">Glycoprotein</keyword>
<keyword evidence="5" id="KW-0732">Signal</keyword>
<proteinExistence type="inferred from homology"/>
<dbReference type="EC" id="3.1.1.-" evidence="5"/>
<evidence type="ECO:0000256" key="4">
    <source>
        <dbReference type="ARBA" id="ARBA00023180"/>
    </source>
</evidence>
<dbReference type="SUPFAM" id="SSF53474">
    <property type="entry name" value="alpha/beta-Hydrolases"/>
    <property type="match status" value="1"/>
</dbReference>
<dbReference type="PANTHER" id="PTHR43142">
    <property type="entry name" value="CARBOXYLIC ESTER HYDROLASE"/>
    <property type="match status" value="1"/>
</dbReference>
<dbReference type="AlphaFoldDB" id="A0AAD8EFW3"/>
<feature type="chain" id="PRO_5041771558" description="Carboxylic ester hydrolase" evidence="5">
    <location>
        <begin position="21"/>
        <end position="540"/>
    </location>
</feature>
<dbReference type="InterPro" id="IPR029058">
    <property type="entry name" value="AB_hydrolase_fold"/>
</dbReference>
<evidence type="ECO:0000256" key="1">
    <source>
        <dbReference type="ARBA" id="ARBA00005964"/>
    </source>
</evidence>
<evidence type="ECO:0000313" key="8">
    <source>
        <dbReference type="Proteomes" id="UP001233999"/>
    </source>
</evidence>
<keyword evidence="8" id="KW-1185">Reference proteome</keyword>
<dbReference type="Proteomes" id="UP001233999">
    <property type="component" value="Unassembled WGS sequence"/>
</dbReference>
<dbReference type="PANTHER" id="PTHR43142:SF1">
    <property type="entry name" value="CARBOXYLIC ESTER HYDROLASE"/>
    <property type="match status" value="1"/>
</dbReference>
<protein>
    <recommendedName>
        <fullName evidence="5">Carboxylic ester hydrolase</fullName>
        <ecNumber evidence="5">3.1.1.-</ecNumber>
    </recommendedName>
</protein>
<evidence type="ECO:0000256" key="3">
    <source>
        <dbReference type="ARBA" id="ARBA00022801"/>
    </source>
</evidence>
<keyword evidence="2" id="KW-0719">Serine esterase</keyword>
<evidence type="ECO:0000256" key="5">
    <source>
        <dbReference type="RuleBase" id="RU361235"/>
    </source>
</evidence>
<comment type="similarity">
    <text evidence="1 5">Belongs to the type-B carboxylesterase/lipase family.</text>
</comment>
<evidence type="ECO:0000256" key="2">
    <source>
        <dbReference type="ARBA" id="ARBA00022487"/>
    </source>
</evidence>
<keyword evidence="3 5" id="KW-0378">Hydrolase</keyword>
<reference evidence="7" key="1">
    <citation type="journal article" date="2023" name="IScience">
        <title>Live-bearing cockroach genome reveals convergent evolutionary mechanisms linked to viviparity in insects and beyond.</title>
        <authorList>
            <person name="Fouks B."/>
            <person name="Harrison M.C."/>
            <person name="Mikhailova A.A."/>
            <person name="Marchal E."/>
            <person name="English S."/>
            <person name="Carruthers M."/>
            <person name="Jennings E.C."/>
            <person name="Chiamaka E.L."/>
            <person name="Frigard R.A."/>
            <person name="Pippel M."/>
            <person name="Attardo G.M."/>
            <person name="Benoit J.B."/>
            <person name="Bornberg-Bauer E."/>
            <person name="Tobe S.S."/>
        </authorList>
    </citation>
    <scope>NUCLEOTIDE SEQUENCE</scope>
    <source>
        <strain evidence="7">Stay&amp;Tobe</strain>
    </source>
</reference>
<feature type="domain" description="Carboxylesterase type B" evidence="6">
    <location>
        <begin position="22"/>
        <end position="536"/>
    </location>
</feature>
<dbReference type="Pfam" id="PF00135">
    <property type="entry name" value="COesterase"/>
    <property type="match status" value="1"/>
</dbReference>
<dbReference type="EMBL" id="JASPKZ010005703">
    <property type="protein sequence ID" value="KAJ9588207.1"/>
    <property type="molecule type" value="Genomic_DNA"/>
</dbReference>
<sequence length="540" mass="61174">MASVIHALFMYIFCYHVAIGDDSPVVNVKQGSLKGLKKTSVYDIPYYAFVGIPYAKPPVGERRFKAPEPYDSWNGTYEAITIRDMCPQIPMGYGGYQGDEDCLYLNVYTNQLPKDEEDVRPVMVWIHGGAFQKGSSHPIMYGPDFLLKEDIVFVSIQYRLGILGFLSIPEENIPGNSGLKDQSQALKWIQENIDKFGGNPRNVTIFGESAGAASVHYHLLSHMSQGLFSNAISQSGSSLNSWAYSKPEDLNELAVQLASKLGYNATTSAAIHQGLRNASAETLITATENLQKKFLPTHEVESSNGEKAFLTNTPESLVYEGKFHNVPYITGSNKYESSLFFDKNLPIKKEAVDNYVKYLHFFYNKLQQVEESKQKSIKQQVMDVYFKNESNLDEGYLNVLTDVLFLIGIDRTVKEHAVNSTKPVYYYYFQYDGELSLTKLMHVTMKKGPTHADEMGYIFKTFATPKMDDSEAMQMLKKIVKMWTNFAKTGNPTPQASDELLKVEWKPYTVENKEYLDINKDISMAQNLHPERLSVWKDLP</sequence>
<reference evidence="7" key="2">
    <citation type="submission" date="2023-05" db="EMBL/GenBank/DDBJ databases">
        <authorList>
            <person name="Fouks B."/>
        </authorList>
    </citation>
    <scope>NUCLEOTIDE SEQUENCE</scope>
    <source>
        <strain evidence="7">Stay&amp;Tobe</strain>
        <tissue evidence="7">Testes</tissue>
    </source>
</reference>
<feature type="signal peptide" evidence="5">
    <location>
        <begin position="1"/>
        <end position="20"/>
    </location>
</feature>
<dbReference type="PROSITE" id="PS00122">
    <property type="entry name" value="CARBOXYLESTERASE_B_1"/>
    <property type="match status" value="1"/>
</dbReference>
<dbReference type="InterPro" id="IPR019826">
    <property type="entry name" value="Carboxylesterase_B_AS"/>
</dbReference>
<evidence type="ECO:0000313" key="7">
    <source>
        <dbReference type="EMBL" id="KAJ9588207.1"/>
    </source>
</evidence>
<comment type="caution">
    <text evidence="7">The sequence shown here is derived from an EMBL/GenBank/DDBJ whole genome shotgun (WGS) entry which is preliminary data.</text>
</comment>
<dbReference type="GO" id="GO:0052689">
    <property type="term" value="F:carboxylic ester hydrolase activity"/>
    <property type="evidence" value="ECO:0007669"/>
    <property type="project" value="UniProtKB-KW"/>
</dbReference>
<name>A0AAD8EFW3_DIPPU</name>